<dbReference type="AlphaFoldDB" id="A0A2R7Y2I0"/>
<accession>A0A2R7Y2I0</accession>
<name>A0A2R7Y2I0_9ARCH</name>
<dbReference type="Proteomes" id="UP000244066">
    <property type="component" value="Unassembled WGS sequence"/>
</dbReference>
<dbReference type="Pfam" id="PF02830">
    <property type="entry name" value="V4R"/>
    <property type="match status" value="1"/>
</dbReference>
<dbReference type="SUPFAM" id="SSF55021">
    <property type="entry name" value="ACT-like"/>
    <property type="match status" value="1"/>
</dbReference>
<reference evidence="2 3" key="1">
    <citation type="submission" date="2017-04" db="EMBL/GenBank/DDBJ databases">
        <title>Draft Aigarchaeota genome from a New Zealand hot spring.</title>
        <authorList>
            <person name="Reysenbach A.-L."/>
            <person name="Donaho J.A."/>
            <person name="Gerhart J."/>
            <person name="Kelley J.F."/>
            <person name="Kouba K."/>
            <person name="Podar M."/>
            <person name="Stott M."/>
        </authorList>
    </citation>
    <scope>NUCLEOTIDE SEQUENCE [LARGE SCALE GENOMIC DNA]</scope>
    <source>
        <strain evidence="2">NZ13_MG1</strain>
    </source>
</reference>
<gene>
    <name evidence="2" type="ORF">B9J98_05455</name>
</gene>
<dbReference type="InterPro" id="IPR045865">
    <property type="entry name" value="ACT-like_dom_sf"/>
</dbReference>
<evidence type="ECO:0000313" key="3">
    <source>
        <dbReference type="Proteomes" id="UP000244066"/>
    </source>
</evidence>
<dbReference type="SUPFAM" id="SSF111126">
    <property type="entry name" value="Ligand-binding domain in the NO signalling and Golgi transport"/>
    <property type="match status" value="1"/>
</dbReference>
<dbReference type="SMART" id="SM00989">
    <property type="entry name" value="V4R"/>
    <property type="match status" value="1"/>
</dbReference>
<dbReference type="Gene3D" id="3.30.70.260">
    <property type="match status" value="1"/>
</dbReference>
<comment type="caution">
    <text evidence="2">The sequence shown here is derived from an EMBL/GenBank/DDBJ whole genome shotgun (WGS) entry which is preliminary data.</text>
</comment>
<dbReference type="InterPro" id="IPR004096">
    <property type="entry name" value="V4R"/>
</dbReference>
<dbReference type="PANTHER" id="PTHR35090">
    <property type="entry name" value="DNA-DIRECTED RNA POLYMERASE SUBUNIT I"/>
    <property type="match status" value="1"/>
</dbReference>
<evidence type="ECO:0000259" key="1">
    <source>
        <dbReference type="PROSITE" id="PS51671"/>
    </source>
</evidence>
<dbReference type="EMBL" id="NDWU01000013">
    <property type="protein sequence ID" value="PUA31765.1"/>
    <property type="molecule type" value="Genomic_DNA"/>
</dbReference>
<protein>
    <recommendedName>
        <fullName evidence="1">ACT domain-containing protein</fullName>
    </recommendedName>
</protein>
<sequence length="262" mass="29251">MLVFRQGRKITTLNLVLRDIPGMLAKVFRAIYARNINVVGCITSVALEGEEKYGVFNAIYLDVTDVSNSNFSSLIDELKSMDGVYYIDYEEFKLDSIGSAAFSEYYEELCVFNERAAIFTDAHLRGLFNGLYEKFGDGAAVFLYHLGLMVGEFLARTYKPLLESGASPKTLLELALQAGRAFGWFSKYELETLSRDEFRVGIWGHVECMLLSGVTKGPAGNLRRGILTGYLSKLFGGDWSVTEVECLNTGQSRCLFHVKKIG</sequence>
<organism evidence="2 3">
    <name type="scientific">Candidatus Terraquivivens tikiterensis</name>
    <dbReference type="NCBI Taxonomy" id="1980982"/>
    <lineage>
        <taxon>Archaea</taxon>
        <taxon>Nitrososphaerota</taxon>
        <taxon>Candidatus Wolframiiraptoraceae</taxon>
        <taxon>Candidatus Terraquivivens</taxon>
    </lineage>
</organism>
<proteinExistence type="predicted"/>
<dbReference type="PROSITE" id="PS51671">
    <property type="entry name" value="ACT"/>
    <property type="match status" value="1"/>
</dbReference>
<dbReference type="InterPro" id="IPR024096">
    <property type="entry name" value="NO_sig/Golgi_transp_ligand-bd"/>
</dbReference>
<dbReference type="Gene3D" id="3.30.1380.20">
    <property type="entry name" value="Trafficking protein particle complex subunit 3"/>
    <property type="match status" value="1"/>
</dbReference>
<dbReference type="InterPro" id="IPR002912">
    <property type="entry name" value="ACT_dom"/>
</dbReference>
<evidence type="ECO:0000313" key="2">
    <source>
        <dbReference type="EMBL" id="PUA31765.1"/>
    </source>
</evidence>
<dbReference type="Pfam" id="PF01842">
    <property type="entry name" value="ACT"/>
    <property type="match status" value="1"/>
</dbReference>
<dbReference type="PANTHER" id="PTHR35090:SF1">
    <property type="entry name" value="SLR0144 PROTEIN"/>
    <property type="match status" value="1"/>
</dbReference>
<feature type="domain" description="ACT" evidence="1">
    <location>
        <begin position="12"/>
        <end position="92"/>
    </location>
</feature>